<keyword evidence="1" id="KW-0812">Transmembrane</keyword>
<dbReference type="RefSeq" id="WP_149612893.1">
    <property type="nucleotide sequence ID" value="NZ_VTUX01000010.1"/>
</dbReference>
<dbReference type="AlphaFoldDB" id="A0A5B0WPN8"/>
<feature type="transmembrane region" description="Helical" evidence="1">
    <location>
        <begin position="144"/>
        <end position="162"/>
    </location>
</feature>
<feature type="transmembrane region" description="Helical" evidence="1">
    <location>
        <begin position="174"/>
        <end position="195"/>
    </location>
</feature>
<keyword evidence="3" id="KW-1185">Reference proteome</keyword>
<feature type="transmembrane region" description="Helical" evidence="1">
    <location>
        <begin position="68"/>
        <end position="91"/>
    </location>
</feature>
<dbReference type="Proteomes" id="UP000323708">
    <property type="component" value="Unassembled WGS sequence"/>
</dbReference>
<accession>A0A5B0WPN8</accession>
<keyword evidence="1" id="KW-0472">Membrane</keyword>
<proteinExistence type="predicted"/>
<evidence type="ECO:0000313" key="2">
    <source>
        <dbReference type="EMBL" id="KAA1188428.1"/>
    </source>
</evidence>
<gene>
    <name evidence="2" type="ORF">F0M18_18195</name>
</gene>
<sequence length="200" mass="20402">MEFTFKRNAQITAVLLLIAAITQAIYTALYASGADVPRQLLWGAESILFTLLAAFAGAALVQTRRHQLAWAAITAAAVLNVVQVGVGLTMFGPFFEAAANVEGVTPAARAVVAFSFMVYNAAKVLLALGLLVIGLEIIGAGSVLLGRASASTGVVALVSNSASMAAGRDVFGDLPLAGASGVLATVLLAVCLLILNRDSA</sequence>
<evidence type="ECO:0000256" key="1">
    <source>
        <dbReference type="SAM" id="Phobius"/>
    </source>
</evidence>
<feature type="transmembrane region" description="Helical" evidence="1">
    <location>
        <begin position="111"/>
        <end position="132"/>
    </location>
</feature>
<feature type="transmembrane region" description="Helical" evidence="1">
    <location>
        <begin position="40"/>
        <end position="61"/>
    </location>
</feature>
<evidence type="ECO:0000313" key="3">
    <source>
        <dbReference type="Proteomes" id="UP000323708"/>
    </source>
</evidence>
<reference evidence="2 3" key="1">
    <citation type="submission" date="2019-09" db="EMBL/GenBank/DDBJ databases">
        <authorList>
            <person name="Chen X.-Y."/>
        </authorList>
    </citation>
    <scope>NUCLEOTIDE SEQUENCE [LARGE SCALE GENOMIC DNA]</scope>
    <source>
        <strain evidence="2 3">NY5</strain>
    </source>
</reference>
<organism evidence="2 3">
    <name type="scientific">Pseudohalioglobus sediminis</name>
    <dbReference type="NCBI Taxonomy" id="2606449"/>
    <lineage>
        <taxon>Bacteria</taxon>
        <taxon>Pseudomonadati</taxon>
        <taxon>Pseudomonadota</taxon>
        <taxon>Gammaproteobacteria</taxon>
        <taxon>Cellvibrionales</taxon>
        <taxon>Halieaceae</taxon>
        <taxon>Pseudohalioglobus</taxon>
    </lineage>
</organism>
<dbReference type="EMBL" id="VTUX01000010">
    <property type="protein sequence ID" value="KAA1188428.1"/>
    <property type="molecule type" value="Genomic_DNA"/>
</dbReference>
<keyword evidence="1" id="KW-1133">Transmembrane helix</keyword>
<protein>
    <submittedName>
        <fullName evidence="2">Thiamine biosynthesis protein ThiC</fullName>
    </submittedName>
</protein>
<name>A0A5B0WPN8_9GAMM</name>
<comment type="caution">
    <text evidence="2">The sequence shown here is derived from an EMBL/GenBank/DDBJ whole genome shotgun (WGS) entry which is preliminary data.</text>
</comment>